<evidence type="ECO:0000313" key="3">
    <source>
        <dbReference type="EMBL" id="KAJ6250300.1"/>
    </source>
</evidence>
<reference evidence="3" key="1">
    <citation type="submission" date="2022-08" db="EMBL/GenBank/DDBJ databases">
        <title>Novel sulfate-reducing endosymbionts in the free-living metamonad Anaeramoeba.</title>
        <authorList>
            <person name="Jerlstrom-Hultqvist J."/>
            <person name="Cepicka I."/>
            <person name="Gallot-Lavallee L."/>
            <person name="Salas-Leiva D."/>
            <person name="Curtis B.A."/>
            <person name="Zahonova K."/>
            <person name="Pipaliya S."/>
            <person name="Dacks J."/>
            <person name="Roger A.J."/>
        </authorList>
    </citation>
    <scope>NUCLEOTIDE SEQUENCE</scope>
    <source>
        <strain evidence="3">Schooner1</strain>
    </source>
</reference>
<evidence type="ECO:0000256" key="1">
    <source>
        <dbReference type="SAM" id="MobiDB-lite"/>
    </source>
</evidence>
<proteinExistence type="predicted"/>
<evidence type="ECO:0000313" key="4">
    <source>
        <dbReference type="Proteomes" id="UP001150062"/>
    </source>
</evidence>
<name>A0ABQ8Z0P2_9EUKA</name>
<sequence length="479" mass="57044">MRKVINYYTELMILARIIYLIWLLEKNPQLSPQQFINLQLDSGSSRIDEIYYELIDKFEPINFLGSTLEICDLFITKLNTLLKERKFLKLYIALDEANTLTKDSRFILSKRKLEKRGIIKPIFFTFNKICFRSRFQLIVSGTALSLSDFDQQVLNRLKIELSGRPRWVCRFISELWKYLDKNNNNNDNNNNNNNNKLVIDKNEVLINILDEKIYKIAENDLGNKLKRIEKEEKLKPLGKILQDLFYEYILQNKTSFKPNLIGETSESNEKLWLKILDQGFFYLKQDKGNEFHYIPSDYLALYVLKKHYTTLDILKDKIIQMWEMEQENYGTAFEWLIFYQLMKFNGLKISELPFFDQVKEKDQKKLPKWIRESTINIQYYSKNQNGNQNYSNESNQSGAKQDLNMLINSTFKHHNSIFNGKNQIYIFPSHSKINNNSANINNNDQKNNNNQNKRRTKTKTKNKRTKIKLKIFVDLLIER</sequence>
<keyword evidence="4" id="KW-1185">Reference proteome</keyword>
<feature type="transmembrane region" description="Helical" evidence="2">
    <location>
        <begin position="7"/>
        <end position="24"/>
    </location>
</feature>
<feature type="compositionally biased region" description="Basic residues" evidence="1">
    <location>
        <begin position="452"/>
        <end position="463"/>
    </location>
</feature>
<accession>A0ABQ8Z0P2</accession>
<comment type="caution">
    <text evidence="3">The sequence shown here is derived from an EMBL/GenBank/DDBJ whole genome shotgun (WGS) entry which is preliminary data.</text>
</comment>
<dbReference type="Proteomes" id="UP001150062">
    <property type="component" value="Unassembled WGS sequence"/>
</dbReference>
<feature type="compositionally biased region" description="Low complexity" evidence="1">
    <location>
        <begin position="436"/>
        <end position="451"/>
    </location>
</feature>
<protein>
    <submittedName>
        <fullName evidence="3">Nnp-1 protein putative nuclear protein 1 nop52</fullName>
    </submittedName>
</protein>
<gene>
    <name evidence="3" type="ORF">M0813_16186</name>
</gene>
<keyword evidence="2" id="KW-0472">Membrane</keyword>
<evidence type="ECO:0000256" key="2">
    <source>
        <dbReference type="SAM" id="Phobius"/>
    </source>
</evidence>
<keyword evidence="2" id="KW-0812">Transmembrane</keyword>
<dbReference type="EMBL" id="JAOAOG010000082">
    <property type="protein sequence ID" value="KAJ6250300.1"/>
    <property type="molecule type" value="Genomic_DNA"/>
</dbReference>
<organism evidence="3 4">
    <name type="scientific">Anaeramoeba flamelloides</name>
    <dbReference type="NCBI Taxonomy" id="1746091"/>
    <lineage>
        <taxon>Eukaryota</taxon>
        <taxon>Metamonada</taxon>
        <taxon>Anaeramoebidae</taxon>
        <taxon>Anaeramoeba</taxon>
    </lineage>
</organism>
<keyword evidence="2" id="KW-1133">Transmembrane helix</keyword>
<feature type="region of interest" description="Disordered" evidence="1">
    <location>
        <begin position="436"/>
        <end position="463"/>
    </location>
</feature>